<dbReference type="AlphaFoldDB" id="A0A162YE07"/>
<sequence length="83" mass="9974">MFKEILFSKKYWLTVGFIGIGFILVYSIIEHMMQYGISLDTFYDERIENGKWVRYLISRLVGGLLYGMIMGYYLELRKRKSNR</sequence>
<evidence type="ECO:0000313" key="3">
    <source>
        <dbReference type="Proteomes" id="UP000076715"/>
    </source>
</evidence>
<evidence type="ECO:0000313" key="2">
    <source>
        <dbReference type="EMBL" id="KZS39076.1"/>
    </source>
</evidence>
<evidence type="ECO:0000256" key="1">
    <source>
        <dbReference type="SAM" id="Phobius"/>
    </source>
</evidence>
<dbReference type="RefSeq" id="WP_066316764.1">
    <property type="nucleotide sequence ID" value="NZ_LQRT01000035.1"/>
</dbReference>
<dbReference type="STRING" id="1642818.AWE51_10980"/>
<keyword evidence="1" id="KW-0812">Transmembrane</keyword>
<feature type="transmembrane region" description="Helical" evidence="1">
    <location>
        <begin position="12"/>
        <end position="32"/>
    </location>
</feature>
<dbReference type="OrthoDB" id="1163435at2"/>
<reference evidence="2 3" key="1">
    <citation type="submission" date="2016-01" db="EMBL/GenBank/DDBJ databases">
        <title>The draft genome sequence of Aquimarina sp. RZW4-3-2.</title>
        <authorList>
            <person name="Wang Y."/>
        </authorList>
    </citation>
    <scope>NUCLEOTIDE SEQUENCE [LARGE SCALE GENOMIC DNA]</scope>
    <source>
        <strain evidence="2 3">RZW4-3-2</strain>
    </source>
</reference>
<keyword evidence="1" id="KW-1133">Transmembrane helix</keyword>
<comment type="caution">
    <text evidence="2">The sequence shown here is derived from an EMBL/GenBank/DDBJ whole genome shotgun (WGS) entry which is preliminary data.</text>
</comment>
<dbReference type="EMBL" id="LQRT01000035">
    <property type="protein sequence ID" value="KZS39076.1"/>
    <property type="molecule type" value="Genomic_DNA"/>
</dbReference>
<keyword evidence="3" id="KW-1185">Reference proteome</keyword>
<proteinExistence type="predicted"/>
<organism evidence="2 3">
    <name type="scientific">Aquimarina aggregata</name>
    <dbReference type="NCBI Taxonomy" id="1642818"/>
    <lineage>
        <taxon>Bacteria</taxon>
        <taxon>Pseudomonadati</taxon>
        <taxon>Bacteroidota</taxon>
        <taxon>Flavobacteriia</taxon>
        <taxon>Flavobacteriales</taxon>
        <taxon>Flavobacteriaceae</taxon>
        <taxon>Aquimarina</taxon>
    </lineage>
</organism>
<dbReference type="Proteomes" id="UP000076715">
    <property type="component" value="Unassembled WGS sequence"/>
</dbReference>
<feature type="transmembrane region" description="Helical" evidence="1">
    <location>
        <begin position="52"/>
        <end position="74"/>
    </location>
</feature>
<accession>A0A162YE07</accession>
<name>A0A162YE07_9FLAO</name>
<protein>
    <submittedName>
        <fullName evidence="2">Uncharacterized protein</fullName>
    </submittedName>
</protein>
<keyword evidence="1" id="KW-0472">Membrane</keyword>
<gene>
    <name evidence="2" type="ORF">AWE51_10980</name>
</gene>